<evidence type="ECO:0000313" key="5">
    <source>
        <dbReference type="Proteomes" id="UP000019804"/>
    </source>
</evidence>
<dbReference type="Proteomes" id="UP000019804">
    <property type="component" value="Unassembled WGS sequence"/>
</dbReference>
<keyword evidence="5" id="KW-1185">Reference proteome</keyword>
<dbReference type="Pfam" id="PF01977">
    <property type="entry name" value="UbiD"/>
    <property type="match status" value="1"/>
</dbReference>
<dbReference type="STRING" id="1388766.A0A017S3E1"/>
<feature type="domain" description="3-octaprenyl-4-hydroxybenzoate carboxy-lyase-like Rift-related" evidence="1">
    <location>
        <begin position="113"/>
        <end position="230"/>
    </location>
</feature>
<gene>
    <name evidence="4" type="ORF">EURHEDRAFT_533599</name>
</gene>
<dbReference type="InterPro" id="IPR049381">
    <property type="entry name" value="UbiD-like_C"/>
</dbReference>
<dbReference type="GeneID" id="63702376"/>
<dbReference type="HOGENOM" id="CLU_023348_0_0_1"/>
<accession>A0A017S3E1</accession>
<dbReference type="PANTHER" id="PTHR30108">
    <property type="entry name" value="3-OCTAPRENYL-4-HYDROXYBENZOATE CARBOXY-LYASE-RELATED"/>
    <property type="match status" value="1"/>
</dbReference>
<evidence type="ECO:0000259" key="1">
    <source>
        <dbReference type="Pfam" id="PF01977"/>
    </source>
</evidence>
<dbReference type="GO" id="GO:0016831">
    <property type="term" value="F:carboxy-lyase activity"/>
    <property type="evidence" value="ECO:0007669"/>
    <property type="project" value="InterPro"/>
</dbReference>
<dbReference type="InterPro" id="IPR048304">
    <property type="entry name" value="UbiD_Rift_dom"/>
</dbReference>
<dbReference type="OrthoDB" id="4878259at2759"/>
<organism evidence="4 5">
    <name type="scientific">Aspergillus ruber (strain CBS 135680)</name>
    <dbReference type="NCBI Taxonomy" id="1388766"/>
    <lineage>
        <taxon>Eukaryota</taxon>
        <taxon>Fungi</taxon>
        <taxon>Dikarya</taxon>
        <taxon>Ascomycota</taxon>
        <taxon>Pezizomycotina</taxon>
        <taxon>Eurotiomycetes</taxon>
        <taxon>Eurotiomycetidae</taxon>
        <taxon>Eurotiales</taxon>
        <taxon>Aspergillaceae</taxon>
        <taxon>Aspergillus</taxon>
        <taxon>Aspergillus subgen. Aspergillus</taxon>
    </lineage>
</organism>
<dbReference type="GO" id="GO:0005737">
    <property type="term" value="C:cytoplasm"/>
    <property type="evidence" value="ECO:0007669"/>
    <property type="project" value="TreeGrafter"/>
</dbReference>
<dbReference type="EMBL" id="KK088444">
    <property type="protein sequence ID" value="EYE91472.1"/>
    <property type="molecule type" value="Genomic_DNA"/>
</dbReference>
<dbReference type="GO" id="GO:0046281">
    <property type="term" value="P:cinnamic acid catabolic process"/>
    <property type="evidence" value="ECO:0007669"/>
    <property type="project" value="TreeGrafter"/>
</dbReference>
<dbReference type="Gene3D" id="3.40.1670.10">
    <property type="entry name" value="UbiD C-terminal domain-like"/>
    <property type="match status" value="1"/>
</dbReference>
<proteinExistence type="predicted"/>
<dbReference type="AlphaFoldDB" id="A0A017S3E1"/>
<dbReference type="GO" id="GO:0033494">
    <property type="term" value="P:ferulate metabolic process"/>
    <property type="evidence" value="ECO:0007669"/>
    <property type="project" value="TreeGrafter"/>
</dbReference>
<name>A0A017S3E1_ASPRC</name>
<dbReference type="SUPFAM" id="SSF50475">
    <property type="entry name" value="FMN-binding split barrel"/>
    <property type="match status" value="1"/>
</dbReference>
<dbReference type="InterPro" id="IPR049383">
    <property type="entry name" value="UbiD-like_N"/>
</dbReference>
<dbReference type="RefSeq" id="XP_040635162.1">
    <property type="nucleotide sequence ID" value="XM_040787252.1"/>
</dbReference>
<dbReference type="InterPro" id="IPR002830">
    <property type="entry name" value="UbiD"/>
</dbReference>
<sequence>MLPRPIPKVSLQRSIRRESAAKSFRQYLKELQDENDVLTITKEVDSHLELGAITRKVYENDGKAPLFEKFKGYDRSKDNGLFRVLGAPVGLSKVPRHKLGRIAKSLGLPSTASETHGRWTNWSITRGMVHGKRSLIGPVIPKQDIGVIHQRWKDEKQDMPWALCFGVLSAAIMVSGMPIPKWTNETDLIGALSGEPVKVVKCETNDIRVPGNAEIVLEGVVSNTETAPGGAGGGVPWNAGLPVKMARCPFESHCLWFVLQVDLTQLKASKTSMNDFCAKVGHVVFGSKPGWYIPKIYLVGEDVDPTDLKNVIWAEATRCQTGEYGNIPLIPYVGHGVKPETESGHHRKVVRCCMFASEFGDGELHLEDGFFRGSLPPGV</sequence>
<feature type="domain" description="3-octaprenyl-4-hydroxybenzoate carboxy-lyase-like C-terminal" evidence="3">
    <location>
        <begin position="243"/>
        <end position="322"/>
    </location>
</feature>
<dbReference type="Pfam" id="PF20695">
    <property type="entry name" value="UbiD_N"/>
    <property type="match status" value="1"/>
</dbReference>
<dbReference type="SUPFAM" id="SSF143968">
    <property type="entry name" value="UbiD C-terminal domain-like"/>
    <property type="match status" value="1"/>
</dbReference>
<dbReference type="Pfam" id="PF20696">
    <property type="entry name" value="UbiD_C"/>
    <property type="match status" value="1"/>
</dbReference>
<protein>
    <submittedName>
        <fullName evidence="4">UbiD-domain-containing protein</fullName>
    </submittedName>
</protein>
<feature type="domain" description="3-octaprenyl-4-hydroxybenzoate carboxy-lyase-like N-terminal" evidence="2">
    <location>
        <begin position="28"/>
        <end position="112"/>
    </location>
</feature>
<evidence type="ECO:0000313" key="4">
    <source>
        <dbReference type="EMBL" id="EYE91472.1"/>
    </source>
</evidence>
<reference evidence="5" key="1">
    <citation type="journal article" date="2014" name="Nat. Commun.">
        <title>Genomic adaptations of the halophilic Dead Sea filamentous fungus Eurotium rubrum.</title>
        <authorList>
            <person name="Kis-Papo T."/>
            <person name="Weig A.R."/>
            <person name="Riley R."/>
            <person name="Persoh D."/>
            <person name="Salamov A."/>
            <person name="Sun H."/>
            <person name="Lipzen A."/>
            <person name="Wasser S.P."/>
            <person name="Rambold G."/>
            <person name="Grigoriev I.V."/>
            <person name="Nevo E."/>
        </authorList>
    </citation>
    <scope>NUCLEOTIDE SEQUENCE [LARGE SCALE GENOMIC DNA]</scope>
    <source>
        <strain evidence="5">CBS 135680</strain>
    </source>
</reference>
<dbReference type="PANTHER" id="PTHR30108:SF17">
    <property type="entry name" value="FERULIC ACID DECARBOXYLASE 1"/>
    <property type="match status" value="1"/>
</dbReference>
<evidence type="ECO:0000259" key="2">
    <source>
        <dbReference type="Pfam" id="PF20695"/>
    </source>
</evidence>
<evidence type="ECO:0000259" key="3">
    <source>
        <dbReference type="Pfam" id="PF20696"/>
    </source>
</evidence>